<dbReference type="Proteomes" id="UP001603857">
    <property type="component" value="Unassembled WGS sequence"/>
</dbReference>
<name>A0ABD1LY42_9FABA</name>
<dbReference type="AlphaFoldDB" id="A0ABD1LY42"/>
<evidence type="ECO:0000313" key="1">
    <source>
        <dbReference type="EMBL" id="KAL2328452.1"/>
    </source>
</evidence>
<accession>A0ABD1LY42</accession>
<dbReference type="PANTHER" id="PTHR48040">
    <property type="entry name" value="PLEIOTROPIC DRUG RESISTANCE PROTEIN 1-LIKE ISOFORM X1"/>
    <property type="match status" value="1"/>
</dbReference>
<proteinExistence type="predicted"/>
<dbReference type="EMBL" id="JBGMDY010000007">
    <property type="protein sequence ID" value="KAL2328452.1"/>
    <property type="molecule type" value="Genomic_DNA"/>
</dbReference>
<comment type="caution">
    <text evidence="1">The sequence shown here is derived from an EMBL/GenBank/DDBJ whole genome shotgun (WGS) entry which is preliminary data.</text>
</comment>
<keyword evidence="2" id="KW-1185">Reference proteome</keyword>
<dbReference type="PANTHER" id="PTHR48040:SF20">
    <property type="entry name" value="PLEIOTROPIC DRUG RESISTANCE PROTEIN 1"/>
    <property type="match status" value="1"/>
</dbReference>
<gene>
    <name evidence="1" type="ORF">Fmac_021879</name>
</gene>
<reference evidence="1 2" key="1">
    <citation type="submission" date="2024-08" db="EMBL/GenBank/DDBJ databases">
        <title>Insights into the chromosomal genome structure of Flemingia macrophylla.</title>
        <authorList>
            <person name="Ding Y."/>
            <person name="Zhao Y."/>
            <person name="Bi W."/>
            <person name="Wu M."/>
            <person name="Zhao G."/>
            <person name="Gong Y."/>
            <person name="Li W."/>
            <person name="Zhang P."/>
        </authorList>
    </citation>
    <scope>NUCLEOTIDE SEQUENCE [LARGE SCALE GENOMIC DNA]</scope>
    <source>
        <strain evidence="1">DYQJB</strain>
        <tissue evidence="1">Leaf</tissue>
    </source>
</reference>
<sequence length="144" mass="15728">MDESLSKEDICQKEKDGRVVRKLEERLGGYIGGNITISGYPKMQETFARVCGYCEQNDIHSPHATVYESLLYSAWLRLSGEINSETRKTTEATLSNIVNIYPAMLFVKCRKSPPGVPVGRVAGVDAESPKIAEGIAAGVVEHPG</sequence>
<organism evidence="1 2">
    <name type="scientific">Flemingia macrophylla</name>
    <dbReference type="NCBI Taxonomy" id="520843"/>
    <lineage>
        <taxon>Eukaryota</taxon>
        <taxon>Viridiplantae</taxon>
        <taxon>Streptophyta</taxon>
        <taxon>Embryophyta</taxon>
        <taxon>Tracheophyta</taxon>
        <taxon>Spermatophyta</taxon>
        <taxon>Magnoliopsida</taxon>
        <taxon>eudicotyledons</taxon>
        <taxon>Gunneridae</taxon>
        <taxon>Pentapetalae</taxon>
        <taxon>rosids</taxon>
        <taxon>fabids</taxon>
        <taxon>Fabales</taxon>
        <taxon>Fabaceae</taxon>
        <taxon>Papilionoideae</taxon>
        <taxon>50 kb inversion clade</taxon>
        <taxon>NPAAA clade</taxon>
        <taxon>indigoferoid/millettioid clade</taxon>
        <taxon>Phaseoleae</taxon>
        <taxon>Flemingia</taxon>
    </lineage>
</organism>
<evidence type="ECO:0000313" key="2">
    <source>
        <dbReference type="Proteomes" id="UP001603857"/>
    </source>
</evidence>
<protein>
    <submittedName>
        <fullName evidence="1">Uncharacterized protein</fullName>
    </submittedName>
</protein>